<evidence type="ECO:0000256" key="5">
    <source>
        <dbReference type="SAM" id="Coils"/>
    </source>
</evidence>
<feature type="compositionally biased region" description="Polar residues" evidence="6">
    <location>
        <begin position="343"/>
        <end position="361"/>
    </location>
</feature>
<feature type="compositionally biased region" description="Polar residues" evidence="6">
    <location>
        <begin position="522"/>
        <end position="535"/>
    </location>
</feature>
<dbReference type="CDD" id="cd00159">
    <property type="entry name" value="RhoGAP"/>
    <property type="match status" value="1"/>
</dbReference>
<organism evidence="9 10">
    <name type="scientific">Maudiozyma humilis</name>
    <name type="common">Sour dough yeast</name>
    <name type="synonym">Kazachstania humilis</name>
    <dbReference type="NCBI Taxonomy" id="51915"/>
    <lineage>
        <taxon>Eukaryota</taxon>
        <taxon>Fungi</taxon>
        <taxon>Dikarya</taxon>
        <taxon>Ascomycota</taxon>
        <taxon>Saccharomycotina</taxon>
        <taxon>Saccharomycetes</taxon>
        <taxon>Saccharomycetales</taxon>
        <taxon>Saccharomycetaceae</taxon>
        <taxon>Maudiozyma</taxon>
    </lineage>
</organism>
<dbReference type="GO" id="GO:0005938">
    <property type="term" value="C:cell cortex"/>
    <property type="evidence" value="ECO:0007669"/>
    <property type="project" value="UniProtKB-ARBA"/>
</dbReference>
<evidence type="ECO:0000256" key="6">
    <source>
        <dbReference type="SAM" id="MobiDB-lite"/>
    </source>
</evidence>
<dbReference type="GO" id="GO:0007165">
    <property type="term" value="P:signal transduction"/>
    <property type="evidence" value="ECO:0007669"/>
    <property type="project" value="InterPro"/>
</dbReference>
<keyword evidence="10" id="KW-1185">Reference proteome</keyword>
<gene>
    <name evidence="9" type="ORF">DAKH74_007740</name>
</gene>
<dbReference type="SMART" id="SM00324">
    <property type="entry name" value="RhoGAP"/>
    <property type="match status" value="1"/>
</dbReference>
<keyword evidence="4" id="KW-0440">LIM domain</keyword>
<dbReference type="EMBL" id="BTGD01000001">
    <property type="protein sequence ID" value="GMM54158.1"/>
    <property type="molecule type" value="Genomic_DNA"/>
</dbReference>
<dbReference type="PROSITE" id="PS50023">
    <property type="entry name" value="LIM_DOMAIN_2"/>
    <property type="match status" value="1"/>
</dbReference>
<dbReference type="PROSITE" id="PS00478">
    <property type="entry name" value="LIM_DOMAIN_1"/>
    <property type="match status" value="1"/>
</dbReference>
<evidence type="ECO:0000313" key="10">
    <source>
        <dbReference type="Proteomes" id="UP001377567"/>
    </source>
</evidence>
<keyword evidence="5" id="KW-0175">Coiled coil</keyword>
<dbReference type="Gene3D" id="1.10.555.10">
    <property type="entry name" value="Rho GTPase activation protein"/>
    <property type="match status" value="1"/>
</dbReference>
<feature type="region of interest" description="Disordered" evidence="6">
    <location>
        <begin position="339"/>
        <end position="390"/>
    </location>
</feature>
<dbReference type="GO" id="GO:0046872">
    <property type="term" value="F:metal ion binding"/>
    <property type="evidence" value="ECO:0007669"/>
    <property type="project" value="UniProtKB-KW"/>
</dbReference>
<comment type="caution">
    <text evidence="9">The sequence shown here is derived from an EMBL/GenBank/DDBJ whole genome shotgun (WGS) entry which is preliminary data.</text>
</comment>
<accession>A0AAV5RSD3</accession>
<feature type="region of interest" description="Disordered" evidence="6">
    <location>
        <begin position="563"/>
        <end position="631"/>
    </location>
</feature>
<dbReference type="GO" id="GO:0005933">
    <property type="term" value="C:cellular bud"/>
    <property type="evidence" value="ECO:0007669"/>
    <property type="project" value="UniProtKB-ARBA"/>
</dbReference>
<feature type="compositionally biased region" description="Polar residues" evidence="6">
    <location>
        <begin position="616"/>
        <end position="630"/>
    </location>
</feature>
<keyword evidence="2 4" id="KW-0479">Metal-binding</keyword>
<sequence>MEASSSTQVLSAPVVQEAVQPHSHSETLPSCVRCKLDITTGHAYELGDDKWHTECFACYKCGKQLSCDSDFLVLGTGTLICFDCSDSCKSCGKKIDDLAIILPSSNEAYCSDCFKCCKCGNKINDLRYAKTKRGLFCLTCHERLLAKRKHYEEKKRRLTKHLPTIPPVDSPAIDTPPTLAPAPLQSTPIPTPASPVAMKIPERSRDRPISPVRKRSNESGGPGANASAPFKPQHKKEASIDGMLDATLERDHLHVSSPHNAEQTSIDNLSLEPLENLENDGVIDAVVPEFIQGISPLLNGSEFSRKSSSSRGGLFAEALNGPPKAELGIPPEPFSGLGIMSGASPSDSPASRHSGLLSSPRSAERDLPLRTASANGMRDSRGPSAMREHDAALASPSGRQHSQTPVEHVQVYKTPALDFSSSQTHIRASMLPHTDLQEYNDDLELRETDTKIARSRKILHELEADIESLREIKQQLMADITQCETHKETLTGEIDALKDRKLTLESFVPSSQEVKLPPPQPVQANQHRSQNSSPNLYDELNATKQQENVASVARQVKPKFWKIFGSNSPPKHSPLQKSTSSHGVSKLGGTSPQHQQTDQTHLAPTDKLKPFLNGKMSKSNSMQNVTNETTSDGKDLYGSTLVQRCHYEKAQVPNVLIKCIENIECDTENLKSEGLYRKSGSQAVIEQLERSFAKEQAVDLAEYDINVSTGILKRYLRKLPDPVITYAIYEPLIDVVRSEDMATKYPLGKNIEISTEEMTPIVTILKQLPKEHIYLLKVLSVHLEKVMNYKESNLMGLNNLALVFAPGLIRDLSGEKDILDMKERNYIIGFILEHYKQLFY</sequence>
<dbReference type="InterPro" id="IPR008936">
    <property type="entry name" value="Rho_GTPase_activation_prot"/>
</dbReference>
<dbReference type="AlphaFoldDB" id="A0AAV5RSD3"/>
<evidence type="ECO:0000256" key="4">
    <source>
        <dbReference type="PROSITE-ProRule" id="PRU00125"/>
    </source>
</evidence>
<protein>
    <submittedName>
        <fullName evidence="9">GTPase-activating protein</fullName>
    </submittedName>
</protein>
<dbReference type="PROSITE" id="PS50238">
    <property type="entry name" value="RHOGAP"/>
    <property type="match status" value="1"/>
</dbReference>
<dbReference type="InterPro" id="IPR050729">
    <property type="entry name" value="Rho-GAP"/>
</dbReference>
<evidence type="ECO:0000313" key="9">
    <source>
        <dbReference type="EMBL" id="GMM54158.1"/>
    </source>
</evidence>
<keyword evidence="1" id="KW-0343">GTPase activation</keyword>
<evidence type="ECO:0000256" key="3">
    <source>
        <dbReference type="ARBA" id="ARBA00022833"/>
    </source>
</evidence>
<keyword evidence="3 4" id="KW-0862">Zinc</keyword>
<name>A0AAV5RSD3_MAUHU</name>
<feature type="region of interest" description="Disordered" evidence="6">
    <location>
        <begin position="509"/>
        <end position="536"/>
    </location>
</feature>
<dbReference type="FunFam" id="2.10.110.10:FF:000123">
    <property type="entry name" value="Rho GTPase-activating protein"/>
    <property type="match status" value="1"/>
</dbReference>
<feature type="domain" description="LIM zinc-binding" evidence="7">
    <location>
        <begin position="86"/>
        <end position="147"/>
    </location>
</feature>
<dbReference type="CDD" id="cd09394">
    <property type="entry name" value="LIM1_Rga"/>
    <property type="match status" value="1"/>
</dbReference>
<evidence type="ECO:0000256" key="1">
    <source>
        <dbReference type="ARBA" id="ARBA00022468"/>
    </source>
</evidence>
<dbReference type="PANTHER" id="PTHR23176:SF121">
    <property type="entry name" value="RHO-TYPE GTPASE-ACTIVATING PROTEIN 1-RELATED"/>
    <property type="match status" value="1"/>
</dbReference>
<dbReference type="Pfam" id="PF00412">
    <property type="entry name" value="LIM"/>
    <property type="match status" value="2"/>
</dbReference>
<dbReference type="PANTHER" id="PTHR23176">
    <property type="entry name" value="RHO/RAC/CDC GTPASE-ACTIVATING PROTEIN"/>
    <property type="match status" value="1"/>
</dbReference>
<feature type="domain" description="Rho-GAP" evidence="8">
    <location>
        <begin position="639"/>
        <end position="839"/>
    </location>
</feature>
<dbReference type="Pfam" id="PF00620">
    <property type="entry name" value="RhoGAP"/>
    <property type="match status" value="1"/>
</dbReference>
<dbReference type="InterPro" id="IPR001781">
    <property type="entry name" value="Znf_LIM"/>
</dbReference>
<feature type="compositionally biased region" description="Basic and acidic residues" evidence="6">
    <location>
        <begin position="378"/>
        <end position="390"/>
    </location>
</feature>
<dbReference type="Proteomes" id="UP001377567">
    <property type="component" value="Unassembled WGS sequence"/>
</dbReference>
<dbReference type="SUPFAM" id="SSF48350">
    <property type="entry name" value="GTPase activation domain, GAP"/>
    <property type="match status" value="1"/>
</dbReference>
<evidence type="ECO:0000259" key="7">
    <source>
        <dbReference type="PROSITE" id="PS50023"/>
    </source>
</evidence>
<feature type="compositionally biased region" description="Polar residues" evidence="6">
    <location>
        <begin position="565"/>
        <end position="602"/>
    </location>
</feature>
<dbReference type="GO" id="GO:0005096">
    <property type="term" value="F:GTPase activator activity"/>
    <property type="evidence" value="ECO:0007669"/>
    <property type="project" value="UniProtKB-KW"/>
</dbReference>
<dbReference type="InterPro" id="IPR000198">
    <property type="entry name" value="RhoGAP_dom"/>
</dbReference>
<dbReference type="CDD" id="cd09395">
    <property type="entry name" value="LIM2_Rga"/>
    <property type="match status" value="1"/>
</dbReference>
<dbReference type="SMART" id="SM00132">
    <property type="entry name" value="LIM"/>
    <property type="match status" value="2"/>
</dbReference>
<evidence type="ECO:0000256" key="2">
    <source>
        <dbReference type="ARBA" id="ARBA00022723"/>
    </source>
</evidence>
<feature type="region of interest" description="Disordered" evidence="6">
    <location>
        <begin position="162"/>
        <end position="237"/>
    </location>
</feature>
<feature type="coiled-coil region" evidence="5">
    <location>
        <begin position="445"/>
        <end position="500"/>
    </location>
</feature>
<reference evidence="9 10" key="1">
    <citation type="journal article" date="2023" name="Elife">
        <title>Identification of key yeast species and microbe-microbe interactions impacting larval growth of Drosophila in the wild.</title>
        <authorList>
            <person name="Mure A."/>
            <person name="Sugiura Y."/>
            <person name="Maeda R."/>
            <person name="Honda K."/>
            <person name="Sakurai N."/>
            <person name="Takahashi Y."/>
            <person name="Watada M."/>
            <person name="Katoh T."/>
            <person name="Gotoh A."/>
            <person name="Gotoh Y."/>
            <person name="Taniguchi I."/>
            <person name="Nakamura K."/>
            <person name="Hayashi T."/>
            <person name="Katayama T."/>
            <person name="Uemura T."/>
            <person name="Hattori Y."/>
        </authorList>
    </citation>
    <scope>NUCLEOTIDE SEQUENCE [LARGE SCALE GENOMIC DNA]</scope>
    <source>
        <strain evidence="9 10">KH-74</strain>
    </source>
</reference>
<evidence type="ECO:0000259" key="8">
    <source>
        <dbReference type="PROSITE" id="PS50238"/>
    </source>
</evidence>
<proteinExistence type="predicted"/>
<dbReference type="GO" id="GO:0007010">
    <property type="term" value="P:cytoskeleton organization"/>
    <property type="evidence" value="ECO:0007669"/>
    <property type="project" value="UniProtKB-ARBA"/>
</dbReference>
<dbReference type="Gene3D" id="2.10.110.10">
    <property type="entry name" value="Cysteine Rich Protein"/>
    <property type="match status" value="2"/>
</dbReference>